<evidence type="ECO:0000256" key="8">
    <source>
        <dbReference type="ARBA" id="ARBA00023170"/>
    </source>
</evidence>
<feature type="transmembrane region" description="Helical" evidence="10">
    <location>
        <begin position="206"/>
        <end position="226"/>
    </location>
</feature>
<evidence type="ECO:0000256" key="7">
    <source>
        <dbReference type="ARBA" id="ARBA00023136"/>
    </source>
</evidence>
<evidence type="ECO:0000256" key="2">
    <source>
        <dbReference type="ARBA" id="ARBA00011085"/>
    </source>
</evidence>
<comment type="subcellular location">
    <subcellularLocation>
        <location evidence="1">Membrane</location>
        <topology evidence="1">Multi-pass membrane protein</topology>
    </subcellularLocation>
</comment>
<keyword evidence="8" id="KW-0675">Receptor</keyword>
<feature type="transmembrane region" description="Helical" evidence="10">
    <location>
        <begin position="268"/>
        <end position="287"/>
    </location>
</feature>
<dbReference type="EMBL" id="ML170245">
    <property type="protein sequence ID" value="TDL16350.1"/>
    <property type="molecule type" value="Genomic_DNA"/>
</dbReference>
<dbReference type="InterPro" id="IPR001499">
    <property type="entry name" value="GPCR_STE3"/>
</dbReference>
<dbReference type="GO" id="GO:0004934">
    <property type="term" value="F:mating-type alpha-factor pheromone receptor activity"/>
    <property type="evidence" value="ECO:0007669"/>
    <property type="project" value="InterPro"/>
</dbReference>
<keyword evidence="6" id="KW-0297">G-protein coupled receptor</keyword>
<gene>
    <name evidence="11" type="ORF">BD410DRAFT_816751</name>
</gene>
<evidence type="ECO:0000256" key="5">
    <source>
        <dbReference type="ARBA" id="ARBA00022989"/>
    </source>
</evidence>
<accession>A0A4Y7PPE0</accession>
<evidence type="ECO:0000256" key="6">
    <source>
        <dbReference type="ARBA" id="ARBA00023040"/>
    </source>
</evidence>
<evidence type="ECO:0000256" key="3">
    <source>
        <dbReference type="ARBA" id="ARBA00022507"/>
    </source>
</evidence>
<evidence type="ECO:0000313" key="12">
    <source>
        <dbReference type="Proteomes" id="UP000294933"/>
    </source>
</evidence>
<feature type="transmembrane region" description="Helical" evidence="10">
    <location>
        <begin position="37"/>
        <end position="57"/>
    </location>
</feature>
<evidence type="ECO:0000256" key="1">
    <source>
        <dbReference type="ARBA" id="ARBA00004141"/>
    </source>
</evidence>
<keyword evidence="5 10" id="KW-1133">Transmembrane helix</keyword>
<feature type="transmembrane region" description="Helical" evidence="10">
    <location>
        <begin position="69"/>
        <end position="89"/>
    </location>
</feature>
<feature type="transmembrane region" description="Helical" evidence="10">
    <location>
        <begin position="152"/>
        <end position="176"/>
    </location>
</feature>
<keyword evidence="12" id="KW-1185">Reference proteome</keyword>
<dbReference type="PANTHER" id="PTHR28097">
    <property type="entry name" value="PHEROMONE A FACTOR RECEPTOR"/>
    <property type="match status" value="1"/>
</dbReference>
<reference evidence="11 12" key="1">
    <citation type="submission" date="2018-06" db="EMBL/GenBank/DDBJ databases">
        <title>A transcriptomic atlas of mushroom development highlights an independent origin of complex multicellularity.</title>
        <authorList>
            <consortium name="DOE Joint Genome Institute"/>
            <person name="Krizsan K."/>
            <person name="Almasi E."/>
            <person name="Merenyi Z."/>
            <person name="Sahu N."/>
            <person name="Viragh M."/>
            <person name="Koszo T."/>
            <person name="Mondo S."/>
            <person name="Kiss B."/>
            <person name="Balint B."/>
            <person name="Kues U."/>
            <person name="Barry K."/>
            <person name="Hegedus J.C."/>
            <person name="Henrissat B."/>
            <person name="Johnson J."/>
            <person name="Lipzen A."/>
            <person name="Ohm R."/>
            <person name="Nagy I."/>
            <person name="Pangilinan J."/>
            <person name="Yan J."/>
            <person name="Xiong Y."/>
            <person name="Grigoriev I.V."/>
            <person name="Hibbett D.S."/>
            <person name="Nagy L.G."/>
        </authorList>
    </citation>
    <scope>NUCLEOTIDE SEQUENCE [LARGE SCALE GENOMIC DNA]</scope>
    <source>
        <strain evidence="11 12">SZMC22713</strain>
    </source>
</reference>
<evidence type="ECO:0000256" key="4">
    <source>
        <dbReference type="ARBA" id="ARBA00022692"/>
    </source>
</evidence>
<dbReference type="VEuPathDB" id="FungiDB:BD410DRAFT_816751"/>
<feature type="transmembrane region" description="Helical" evidence="10">
    <location>
        <begin position="110"/>
        <end position="132"/>
    </location>
</feature>
<dbReference type="GO" id="GO:0000750">
    <property type="term" value="P:pheromone-dependent signal transduction involved in conjugation with cellular fusion"/>
    <property type="evidence" value="ECO:0007669"/>
    <property type="project" value="TreeGrafter"/>
</dbReference>
<dbReference type="PANTHER" id="PTHR28097:SF1">
    <property type="entry name" value="PHEROMONE A FACTOR RECEPTOR"/>
    <property type="match status" value="1"/>
</dbReference>
<keyword evidence="4 10" id="KW-0812">Transmembrane</keyword>
<sequence length="388" mass="44517">MDPTYPLYSIFAFICFILVLSPLPWHLQAWNVGTCMYMLWTSTVCLIWFINSLIWRNNAIDWAPIYCDITTRIVIGAGVAIPACGLCIQRRLYCVTKQLGSLTQQEKLKAVIVDMLITLGFPLFIIGIAYISQGHRYDIFEDVGCTFHIHDAWPAFLTYYMWPLTIALISAVYCGMNLRTIYRRRSALNKFNLADSTLPAKIYMRLLYLSCTEIVFTIPFASWVLYTDIINIAPYISWADTHSFFHLVWAYPSIIWHNEKELRPIVEFYRWNIIICAIVFIGFFTFADESRRNYGILFGRLMKWCGCSRSRSTANGHLLPMFENRIDSSATAPSFTVSLPSTLDDKFDELKTMEFDGHISASRMSISLDSQGSSSIESSPSSDYKTLL</sequence>
<keyword evidence="7 10" id="KW-0472">Membrane</keyword>
<protein>
    <submittedName>
        <fullName evidence="11">STE3-domain-containing protein</fullName>
    </submittedName>
</protein>
<dbReference type="PRINTS" id="PR00899">
    <property type="entry name" value="GPCRSTE3"/>
</dbReference>
<feature type="transmembrane region" description="Helical" evidence="10">
    <location>
        <begin position="6"/>
        <end position="25"/>
    </location>
</feature>
<comment type="similarity">
    <text evidence="2">Belongs to the G-protein coupled receptor 4 family.</text>
</comment>
<organism evidence="11 12">
    <name type="scientific">Rickenella mellea</name>
    <dbReference type="NCBI Taxonomy" id="50990"/>
    <lineage>
        <taxon>Eukaryota</taxon>
        <taxon>Fungi</taxon>
        <taxon>Dikarya</taxon>
        <taxon>Basidiomycota</taxon>
        <taxon>Agaricomycotina</taxon>
        <taxon>Agaricomycetes</taxon>
        <taxon>Hymenochaetales</taxon>
        <taxon>Rickenellaceae</taxon>
        <taxon>Rickenella</taxon>
    </lineage>
</organism>
<dbReference type="OrthoDB" id="2874149at2759"/>
<dbReference type="InterPro" id="IPR000481">
    <property type="entry name" value="GPCR_Pheromne_B_alpha_rcpt"/>
</dbReference>
<dbReference type="GO" id="GO:0005886">
    <property type="term" value="C:plasma membrane"/>
    <property type="evidence" value="ECO:0007669"/>
    <property type="project" value="TreeGrafter"/>
</dbReference>
<evidence type="ECO:0000256" key="9">
    <source>
        <dbReference type="ARBA" id="ARBA00023224"/>
    </source>
</evidence>
<dbReference type="PRINTS" id="PR00901">
    <property type="entry name" value="PHEROMONEBAR"/>
</dbReference>
<evidence type="ECO:0000256" key="10">
    <source>
        <dbReference type="SAM" id="Phobius"/>
    </source>
</evidence>
<proteinExistence type="inferred from homology"/>
<keyword evidence="9" id="KW-0807">Transducer</keyword>
<name>A0A4Y7PPE0_9AGAM</name>
<dbReference type="AlphaFoldDB" id="A0A4Y7PPE0"/>
<dbReference type="Proteomes" id="UP000294933">
    <property type="component" value="Unassembled WGS sequence"/>
</dbReference>
<dbReference type="Pfam" id="PF02076">
    <property type="entry name" value="STE3"/>
    <property type="match status" value="1"/>
</dbReference>
<keyword evidence="3" id="KW-0589">Pheromone response</keyword>
<dbReference type="CDD" id="cd14966">
    <property type="entry name" value="7tmD_STE3"/>
    <property type="match status" value="1"/>
</dbReference>
<evidence type="ECO:0000313" key="11">
    <source>
        <dbReference type="EMBL" id="TDL16350.1"/>
    </source>
</evidence>